<reference evidence="2 3" key="1">
    <citation type="submission" date="2014-01" db="EMBL/GenBank/DDBJ databases">
        <title>Full genme sequencing of cellulolytic bacterium Gynuella sunshinyii YC6258T gen. nov., sp. nov.</title>
        <authorList>
            <person name="Khan H."/>
            <person name="Chung E.J."/>
            <person name="Chung Y.R."/>
        </authorList>
    </citation>
    <scope>NUCLEOTIDE SEQUENCE [LARGE SCALE GENOMIC DNA]</scope>
    <source>
        <strain evidence="2 3">YC6258</strain>
    </source>
</reference>
<dbReference type="STRING" id="1445510.YC6258_00808"/>
<accession>A0A0C5VHN1</accession>
<evidence type="ECO:0000313" key="3">
    <source>
        <dbReference type="Proteomes" id="UP000032266"/>
    </source>
</evidence>
<evidence type="ECO:0000313" key="2">
    <source>
        <dbReference type="EMBL" id="AJQ92858.1"/>
    </source>
</evidence>
<proteinExistence type="predicted"/>
<dbReference type="HOGENOM" id="CLU_504101_0_0_6"/>
<evidence type="ECO:0000256" key="1">
    <source>
        <dbReference type="SAM" id="Phobius"/>
    </source>
</evidence>
<dbReference type="KEGG" id="gsn:YC6258_00808"/>
<dbReference type="OrthoDB" id="6402943at2"/>
<feature type="transmembrane region" description="Helical" evidence="1">
    <location>
        <begin position="252"/>
        <end position="270"/>
    </location>
</feature>
<dbReference type="EMBL" id="CP007142">
    <property type="protein sequence ID" value="AJQ92858.1"/>
    <property type="molecule type" value="Genomic_DNA"/>
</dbReference>
<sequence length="540" mass="60882">MNDCQFIYQGSVKEGFTHTQVAGALAHLFGIPLSDALPLLSRTHQFVRRDISLEMAHAYQAAFEQCGAIGEVIEGSKLANSPQSDEDAVQRKKMELLRLKVSKKCPKCHSGQIVNGECGSCGIIVEKYINRLLAELDATEPKTSSFSQQDMEQQKERKRASLWLGAAAALTLLFGTIDEFLQGNIIFMLGYVDLGIWPYLLIHGILLRGCFLYAESKGYDSQYGYLGLLSYAGLAVLFWLPDQHNTSNKHTGGQKILALACIGVSVYWLIDTLGAQAGYEEHLQKAGQLAQGRHEYPSGVLDSDDAIYQQEWTELQTYIGETLKLLDDDSIRTSKAEQLSATLLDDIARYRIWKNYQTFLHVIQEKPLPPSLTYDQKSQEIRTLSSMFAQPTEDRLKPLALALSEWSTGTNMFMTGNRFWDDFNDYLMKMYQKYDTYQLIQRDDRNGGPPKTQITLADFSVLSNAKISVEKGDYTLTYSAPRGPLHDTPLTVAYYLEPYTRFGKTSYSRRVEIISYGLSAKHIQQMFNVLADIQPAIYSQ</sequence>
<dbReference type="Proteomes" id="UP000032266">
    <property type="component" value="Chromosome"/>
</dbReference>
<keyword evidence="1" id="KW-0472">Membrane</keyword>
<feature type="transmembrane region" description="Helical" evidence="1">
    <location>
        <begin position="160"/>
        <end position="177"/>
    </location>
</feature>
<organism evidence="2 3">
    <name type="scientific">Gynuella sunshinyii YC6258</name>
    <dbReference type="NCBI Taxonomy" id="1445510"/>
    <lineage>
        <taxon>Bacteria</taxon>
        <taxon>Pseudomonadati</taxon>
        <taxon>Pseudomonadota</taxon>
        <taxon>Gammaproteobacteria</taxon>
        <taxon>Oceanospirillales</taxon>
        <taxon>Saccharospirillaceae</taxon>
        <taxon>Gynuella</taxon>
    </lineage>
</organism>
<keyword evidence="1" id="KW-1133">Transmembrane helix</keyword>
<dbReference type="AlphaFoldDB" id="A0A0C5VHN1"/>
<protein>
    <submittedName>
        <fullName evidence="2">Uncharacterized protein</fullName>
    </submittedName>
</protein>
<gene>
    <name evidence="2" type="ORF">YC6258_00808</name>
</gene>
<name>A0A0C5VHN1_9GAMM</name>
<feature type="transmembrane region" description="Helical" evidence="1">
    <location>
        <begin position="223"/>
        <end position="240"/>
    </location>
</feature>
<keyword evidence="1" id="KW-0812">Transmembrane</keyword>
<feature type="transmembrane region" description="Helical" evidence="1">
    <location>
        <begin position="183"/>
        <end position="202"/>
    </location>
</feature>
<dbReference type="RefSeq" id="WP_052830031.1">
    <property type="nucleotide sequence ID" value="NZ_CP007142.1"/>
</dbReference>
<keyword evidence="3" id="KW-1185">Reference proteome</keyword>